<feature type="transmembrane region" description="Helical" evidence="1">
    <location>
        <begin position="109"/>
        <end position="128"/>
    </location>
</feature>
<dbReference type="EMBL" id="OMOF01000812">
    <property type="protein sequence ID" value="SPF55446.1"/>
    <property type="molecule type" value="Genomic_DNA"/>
</dbReference>
<reference evidence="3" key="1">
    <citation type="submission" date="2018-02" db="EMBL/GenBank/DDBJ databases">
        <authorList>
            <person name="Hausmann B."/>
        </authorList>
    </citation>
    <scope>NUCLEOTIDE SEQUENCE [LARGE SCALE GENOMIC DNA]</scope>
    <source>
        <strain evidence="3">Peat soil MAG SbF1</strain>
    </source>
</reference>
<keyword evidence="1" id="KW-1133">Transmembrane helix</keyword>
<proteinExistence type="predicted"/>
<gene>
    <name evidence="2" type="ORF">SBF1_830007</name>
</gene>
<keyword evidence="1" id="KW-0472">Membrane</keyword>
<dbReference type="Proteomes" id="UP000238916">
    <property type="component" value="Unassembled WGS sequence"/>
</dbReference>
<evidence type="ECO:0000313" key="2">
    <source>
        <dbReference type="EMBL" id="SPF55446.1"/>
    </source>
</evidence>
<protein>
    <submittedName>
        <fullName evidence="2">Uncharacterized protein</fullName>
    </submittedName>
</protein>
<evidence type="ECO:0000256" key="1">
    <source>
        <dbReference type="SAM" id="Phobius"/>
    </source>
</evidence>
<dbReference type="AlphaFoldDB" id="A0A2U3LUB5"/>
<keyword evidence="1" id="KW-0812">Transmembrane</keyword>
<organism evidence="2 3">
    <name type="scientific">Candidatus Desulfosporosinus infrequens</name>
    <dbReference type="NCBI Taxonomy" id="2043169"/>
    <lineage>
        <taxon>Bacteria</taxon>
        <taxon>Bacillati</taxon>
        <taxon>Bacillota</taxon>
        <taxon>Clostridia</taxon>
        <taxon>Eubacteriales</taxon>
        <taxon>Desulfitobacteriaceae</taxon>
        <taxon>Desulfosporosinus</taxon>
    </lineage>
</organism>
<name>A0A2U3LUB5_9FIRM</name>
<evidence type="ECO:0000313" key="3">
    <source>
        <dbReference type="Proteomes" id="UP000238916"/>
    </source>
</evidence>
<accession>A0A2U3LUB5</accession>
<sequence>MPNNNELDIVRNQILFPDISQNSVLVKLLEGMPPETLKELQQKAVEGHIGIELEKIKMIHKYQSSTAELDRYIDHIKQLESNAGNFTRYTAKGSFEGASGVTTISTSKGGCLTLILCVLLLLLFIFLAL</sequence>